<dbReference type="PANTHER" id="PTHR43391">
    <property type="entry name" value="RETINOL DEHYDROGENASE-RELATED"/>
    <property type="match status" value="1"/>
</dbReference>
<feature type="region of interest" description="Disordered" evidence="3">
    <location>
        <begin position="295"/>
        <end position="321"/>
    </location>
</feature>
<dbReference type="Pfam" id="PF00106">
    <property type="entry name" value="adh_short"/>
    <property type="match status" value="1"/>
</dbReference>
<evidence type="ECO:0000313" key="4">
    <source>
        <dbReference type="EMBL" id="GAA5139901.1"/>
    </source>
</evidence>
<proteinExistence type="inferred from homology"/>
<dbReference type="SUPFAM" id="SSF51735">
    <property type="entry name" value="NAD(P)-binding Rossmann-fold domains"/>
    <property type="match status" value="1"/>
</dbReference>
<sequence>MTSKTILITGGTSGIGAETARLLLDRGHCVAVTGRNETRLKAFLDAAGHPDRLLGLVADAADWQATRSAVTGTVERFGALHAAVASAGFTSGDYQRTAGATLNDGDPTLWPPMVLTNVLGPALLAKAALPHLEATSGRLVLIGSVAGLKNAPANLYSATKWAVTGLAENLRMHATTRGIGITLVNPGMIDTLLAGRQRTPLRSATSARRRVHLLRPRPTRGRRPQHPDHPTDRTACMTHCAGLDVARCRVWFWVRSRTRAGSCGTPSPAGLLSRTPGLVGGPHSSQVLTLRRRASFTSSSPELPGSSVGRSWPSSSTTIMR</sequence>
<evidence type="ECO:0000256" key="2">
    <source>
        <dbReference type="ARBA" id="ARBA00023002"/>
    </source>
</evidence>
<dbReference type="EMBL" id="BAABJO010000045">
    <property type="protein sequence ID" value="GAA5139901.1"/>
    <property type="molecule type" value="Genomic_DNA"/>
</dbReference>
<dbReference type="CDD" id="cd05233">
    <property type="entry name" value="SDR_c"/>
    <property type="match status" value="1"/>
</dbReference>
<comment type="similarity">
    <text evidence="1">Belongs to the short-chain dehydrogenases/reductases (SDR) family.</text>
</comment>
<evidence type="ECO:0008006" key="6">
    <source>
        <dbReference type="Google" id="ProtNLM"/>
    </source>
</evidence>
<evidence type="ECO:0000256" key="1">
    <source>
        <dbReference type="ARBA" id="ARBA00006484"/>
    </source>
</evidence>
<organism evidence="4 5">
    <name type="scientific">Pseudonocardia adelaidensis</name>
    <dbReference type="NCBI Taxonomy" id="648754"/>
    <lineage>
        <taxon>Bacteria</taxon>
        <taxon>Bacillati</taxon>
        <taxon>Actinomycetota</taxon>
        <taxon>Actinomycetes</taxon>
        <taxon>Pseudonocardiales</taxon>
        <taxon>Pseudonocardiaceae</taxon>
        <taxon>Pseudonocardia</taxon>
    </lineage>
</organism>
<dbReference type="Gene3D" id="3.40.50.720">
    <property type="entry name" value="NAD(P)-binding Rossmann-like Domain"/>
    <property type="match status" value="1"/>
</dbReference>
<evidence type="ECO:0000313" key="5">
    <source>
        <dbReference type="Proteomes" id="UP001500804"/>
    </source>
</evidence>
<dbReference type="PANTHER" id="PTHR43391:SF94">
    <property type="entry name" value="OXIDOREDUCTASE-RELATED"/>
    <property type="match status" value="1"/>
</dbReference>
<accession>A0ABP9P3A7</accession>
<keyword evidence="5" id="KW-1185">Reference proteome</keyword>
<comment type="caution">
    <text evidence="4">The sequence shown here is derived from an EMBL/GenBank/DDBJ whole genome shotgun (WGS) entry which is preliminary data.</text>
</comment>
<dbReference type="RefSeq" id="WP_345612313.1">
    <property type="nucleotide sequence ID" value="NZ_BAABJO010000045.1"/>
</dbReference>
<protein>
    <recommendedName>
        <fullName evidence="6">Short-subunit dehydrogenase</fullName>
    </recommendedName>
</protein>
<dbReference type="PRINTS" id="PR00081">
    <property type="entry name" value="GDHRDH"/>
</dbReference>
<reference evidence="5" key="1">
    <citation type="journal article" date="2019" name="Int. J. Syst. Evol. Microbiol.">
        <title>The Global Catalogue of Microorganisms (GCM) 10K type strain sequencing project: providing services to taxonomists for standard genome sequencing and annotation.</title>
        <authorList>
            <consortium name="The Broad Institute Genomics Platform"/>
            <consortium name="The Broad Institute Genome Sequencing Center for Infectious Disease"/>
            <person name="Wu L."/>
            <person name="Ma J."/>
        </authorList>
    </citation>
    <scope>NUCLEOTIDE SEQUENCE [LARGE SCALE GENOMIC DNA]</scope>
    <source>
        <strain evidence="5">JCM 18302</strain>
    </source>
</reference>
<feature type="compositionally biased region" description="Low complexity" evidence="3">
    <location>
        <begin position="304"/>
        <end position="321"/>
    </location>
</feature>
<keyword evidence="2" id="KW-0560">Oxidoreductase</keyword>
<dbReference type="InterPro" id="IPR002347">
    <property type="entry name" value="SDR_fam"/>
</dbReference>
<evidence type="ECO:0000256" key="3">
    <source>
        <dbReference type="SAM" id="MobiDB-lite"/>
    </source>
</evidence>
<dbReference type="InterPro" id="IPR036291">
    <property type="entry name" value="NAD(P)-bd_dom_sf"/>
</dbReference>
<name>A0ABP9P3A7_9PSEU</name>
<dbReference type="Proteomes" id="UP001500804">
    <property type="component" value="Unassembled WGS sequence"/>
</dbReference>
<gene>
    <name evidence="4" type="ORF">GCM10023320_76700</name>
</gene>